<proteinExistence type="predicted"/>
<name>A0A1H1I7S5_9ACTN</name>
<dbReference type="Proteomes" id="UP000217103">
    <property type="component" value="Unassembled WGS sequence"/>
</dbReference>
<sequence>MAAGGGGGRRHRAVPRRPRLARRPVRSRSRPDRSHVRARGGLPLRRRRVRCRLLRDQSARGAGHGPQQRLLLESAWETFERAAIDPKSLNGQDVGVFVGLMHHDYASRVTRPPEGVDGYLGVGKRRQRRLRPHRLHARIARSRGHRGHGVLVVAGGAAPGGPLAAFGGVLAGRRGRRRRHGHPGGVRRVLPSACAGLRRKGQTLQRGRRRHGLGRGGGRAAAGAAVRRAAQRPGDPGRDPGQRGQPGRRLQRPDRPQRPRPGGRDPPCPAGRGPVPGGCGRRRGARHRHGAGRPDRGAGGDRDLRPGQGHAAAAGLAEVQHRAHAGRRGCGRCDQDGAGAAARGTAEDAARGRADAQGRLVGGRGTAAHRAAPLAPRRPAQTRGRVVVRGQRHQTPT</sequence>
<evidence type="ECO:0000313" key="5">
    <source>
        <dbReference type="Proteomes" id="UP000217103"/>
    </source>
</evidence>
<dbReference type="Pfam" id="PF00109">
    <property type="entry name" value="ketoacyl-synt"/>
    <property type="match status" value="1"/>
</dbReference>
<feature type="domain" description="Beta-ketoacyl synthase-like N-terminal" evidence="3">
    <location>
        <begin position="65"/>
        <end position="152"/>
    </location>
</feature>
<feature type="compositionally biased region" description="Basic residues" evidence="2">
    <location>
        <begin position="197"/>
        <end position="213"/>
    </location>
</feature>
<feature type="compositionally biased region" description="Low complexity" evidence="2">
    <location>
        <begin position="221"/>
        <end position="234"/>
    </location>
</feature>
<dbReference type="GO" id="GO:0006633">
    <property type="term" value="P:fatty acid biosynthetic process"/>
    <property type="evidence" value="ECO:0007669"/>
    <property type="project" value="TreeGrafter"/>
</dbReference>
<keyword evidence="5" id="KW-1185">Reference proteome</keyword>
<dbReference type="InterPro" id="IPR014030">
    <property type="entry name" value="Ketoacyl_synth_N"/>
</dbReference>
<dbReference type="InterPro" id="IPR050091">
    <property type="entry name" value="PKS_NRPS_Biosynth_Enz"/>
</dbReference>
<dbReference type="InterPro" id="IPR016039">
    <property type="entry name" value="Thiolase-like"/>
</dbReference>
<dbReference type="GO" id="GO:0004312">
    <property type="term" value="F:fatty acid synthase activity"/>
    <property type="evidence" value="ECO:0007669"/>
    <property type="project" value="TreeGrafter"/>
</dbReference>
<evidence type="ECO:0000313" key="4">
    <source>
        <dbReference type="EMBL" id="SDR33747.1"/>
    </source>
</evidence>
<feature type="compositionally biased region" description="Basic and acidic residues" evidence="2">
    <location>
        <begin position="345"/>
        <end position="356"/>
    </location>
</feature>
<feature type="compositionally biased region" description="Basic residues" evidence="2">
    <location>
        <begin position="280"/>
        <end position="291"/>
    </location>
</feature>
<evidence type="ECO:0000259" key="3">
    <source>
        <dbReference type="Pfam" id="PF00109"/>
    </source>
</evidence>
<accession>A0A1H1I7S5</accession>
<dbReference type="EMBL" id="FNKK01000002">
    <property type="protein sequence ID" value="SDR33747.1"/>
    <property type="molecule type" value="Genomic_DNA"/>
</dbReference>
<gene>
    <name evidence="4" type="ORF">SAMN04489764_5325</name>
</gene>
<feature type="compositionally biased region" description="Basic and acidic residues" evidence="2">
    <location>
        <begin position="292"/>
        <end position="305"/>
    </location>
</feature>
<feature type="region of interest" description="Disordered" evidence="2">
    <location>
        <begin position="1"/>
        <end position="42"/>
    </location>
</feature>
<feature type="region of interest" description="Disordered" evidence="2">
    <location>
        <begin position="196"/>
        <end position="397"/>
    </location>
</feature>
<dbReference type="PANTHER" id="PTHR43775:SF51">
    <property type="entry name" value="INACTIVE PHENOLPHTHIOCEROL SYNTHESIS POLYKETIDE SYNTHASE TYPE I PKS1-RELATED"/>
    <property type="match status" value="1"/>
</dbReference>
<keyword evidence="1" id="KW-0808">Transferase</keyword>
<feature type="compositionally biased region" description="Basic residues" evidence="2">
    <location>
        <begin position="8"/>
        <end position="28"/>
    </location>
</feature>
<dbReference type="AlphaFoldDB" id="A0A1H1I7S5"/>
<reference evidence="4 5" key="1">
    <citation type="submission" date="2016-10" db="EMBL/GenBank/DDBJ databases">
        <authorList>
            <person name="de Groot N.N."/>
        </authorList>
    </citation>
    <scope>NUCLEOTIDE SEQUENCE [LARGE SCALE GENOMIC DNA]</scope>
    <source>
        <strain evidence="4 5">DSM 43794</strain>
    </source>
</reference>
<dbReference type="SUPFAM" id="SSF53901">
    <property type="entry name" value="Thiolase-like"/>
    <property type="match status" value="1"/>
</dbReference>
<evidence type="ECO:0000256" key="2">
    <source>
        <dbReference type="SAM" id="MobiDB-lite"/>
    </source>
</evidence>
<dbReference type="PANTHER" id="PTHR43775">
    <property type="entry name" value="FATTY ACID SYNTHASE"/>
    <property type="match status" value="1"/>
</dbReference>
<feature type="compositionally biased region" description="Low complexity" evidence="2">
    <location>
        <begin position="368"/>
        <end position="389"/>
    </location>
</feature>
<organism evidence="4 5">
    <name type="scientific">Thermostaphylospora chromogena</name>
    <dbReference type="NCBI Taxonomy" id="35622"/>
    <lineage>
        <taxon>Bacteria</taxon>
        <taxon>Bacillati</taxon>
        <taxon>Actinomycetota</taxon>
        <taxon>Actinomycetes</taxon>
        <taxon>Streptosporangiales</taxon>
        <taxon>Thermomonosporaceae</taxon>
        <taxon>Thermostaphylospora</taxon>
    </lineage>
</organism>
<dbReference type="Gene3D" id="3.40.47.10">
    <property type="match status" value="1"/>
</dbReference>
<dbReference type="STRING" id="35622.SAMN04489764_5325"/>
<evidence type="ECO:0000256" key="1">
    <source>
        <dbReference type="ARBA" id="ARBA00022679"/>
    </source>
</evidence>
<protein>
    <submittedName>
        <fullName evidence="4">Beta-ketoacyl synthase, N-terminal domain</fullName>
    </submittedName>
</protein>